<name>A0A7R9Q7D1_9ACAR</name>
<dbReference type="Proteomes" id="UP000759131">
    <property type="component" value="Unassembled WGS sequence"/>
</dbReference>
<gene>
    <name evidence="1" type="ORF">OSB1V03_LOCUS15399</name>
</gene>
<proteinExistence type="predicted"/>
<dbReference type="AlphaFoldDB" id="A0A7R9Q7D1"/>
<evidence type="ECO:0000313" key="1">
    <source>
        <dbReference type="EMBL" id="CAD7635007.1"/>
    </source>
</evidence>
<accession>A0A7R9Q7D1</accession>
<sequence>MKARKRFLLIVVAFFAILFFAWNGVRRQWRQSANATTSGGHYYSFDFDGEYEENSMGSECRMESCFDLNKCHENGLKVHIYPEFGLKLNPIFAKIVEIIKSSKYYEKDAKKGFENN</sequence>
<dbReference type="EMBL" id="OC870425">
    <property type="protein sequence ID" value="CAD7635007.1"/>
    <property type="molecule type" value="Genomic_DNA"/>
</dbReference>
<keyword evidence="2" id="KW-1185">Reference proteome</keyword>
<organism evidence="1">
    <name type="scientific">Medioppia subpectinata</name>
    <dbReference type="NCBI Taxonomy" id="1979941"/>
    <lineage>
        <taxon>Eukaryota</taxon>
        <taxon>Metazoa</taxon>
        <taxon>Ecdysozoa</taxon>
        <taxon>Arthropoda</taxon>
        <taxon>Chelicerata</taxon>
        <taxon>Arachnida</taxon>
        <taxon>Acari</taxon>
        <taxon>Acariformes</taxon>
        <taxon>Sarcoptiformes</taxon>
        <taxon>Oribatida</taxon>
        <taxon>Brachypylina</taxon>
        <taxon>Oppioidea</taxon>
        <taxon>Oppiidae</taxon>
        <taxon>Medioppia</taxon>
    </lineage>
</organism>
<dbReference type="OrthoDB" id="1924787at2759"/>
<dbReference type="EMBL" id="CAJPIZ010015850">
    <property type="protein sequence ID" value="CAG2115437.1"/>
    <property type="molecule type" value="Genomic_DNA"/>
</dbReference>
<reference evidence="1" key="1">
    <citation type="submission" date="2020-11" db="EMBL/GenBank/DDBJ databases">
        <authorList>
            <person name="Tran Van P."/>
        </authorList>
    </citation>
    <scope>NUCLEOTIDE SEQUENCE</scope>
</reference>
<protein>
    <submittedName>
        <fullName evidence="1">Uncharacterized protein</fullName>
    </submittedName>
</protein>
<evidence type="ECO:0000313" key="2">
    <source>
        <dbReference type="Proteomes" id="UP000759131"/>
    </source>
</evidence>